<reference evidence="2 3" key="2">
    <citation type="journal article" date="2015" name="Antonie Van Leeuwenhoek">
        <title>Ecophysiological diversity of a novel member of the genus Alteromonas, and description of Alteromonas mediterranea sp. nov.</title>
        <authorList>
            <person name="Ivanova E.P."/>
            <person name="Lopez-Perez M."/>
            <person name="Zabalos M."/>
            <person name="Nguyen S.H."/>
            <person name="Webb H.K."/>
            <person name="Ryan J."/>
            <person name="Lagutin K."/>
            <person name="Vyssotski M."/>
            <person name="Crawford R.J."/>
            <person name="Rodriguez-Valera F."/>
        </authorList>
    </citation>
    <scope>NUCLEOTIDE SEQUENCE [LARGE SCALE GENOMIC DNA]</scope>
    <source>
        <strain evidence="3">DSM 17117 / CIP 110805 / LMG 28347 / Deep ecotype</strain>
    </source>
</reference>
<dbReference type="Proteomes" id="UP000001870">
    <property type="component" value="Chromosome"/>
</dbReference>
<sequence>MRLLIRYSRTHGMATLTTGPVHMMANNPELFSLVGRLAGGIFAASIVPFGAVIYIEKKYDWNV</sequence>
<evidence type="ECO:0000313" key="2">
    <source>
        <dbReference type="EMBL" id="AEA99078.2"/>
    </source>
</evidence>
<proteinExistence type="predicted"/>
<keyword evidence="3" id="KW-1185">Reference proteome</keyword>
<feature type="transmembrane region" description="Helical" evidence="1">
    <location>
        <begin position="33"/>
        <end position="55"/>
    </location>
</feature>
<gene>
    <name evidence="2" type="ordered locus">MADE_1014720</name>
</gene>
<dbReference type="EMBL" id="CP001103">
    <property type="protein sequence ID" value="AEA99078.2"/>
    <property type="molecule type" value="Genomic_DNA"/>
</dbReference>
<protein>
    <submittedName>
        <fullName evidence="2">Uncharacterized protein</fullName>
    </submittedName>
</protein>
<evidence type="ECO:0000313" key="3">
    <source>
        <dbReference type="Proteomes" id="UP000001870"/>
    </source>
</evidence>
<organism evidence="2 3">
    <name type="scientific">Alteromonas mediterranea (strain DSM 17117 / CIP 110805 / LMG 28347 / Deep ecotype)</name>
    <dbReference type="NCBI Taxonomy" id="1774373"/>
    <lineage>
        <taxon>Bacteria</taxon>
        <taxon>Pseudomonadati</taxon>
        <taxon>Pseudomonadota</taxon>
        <taxon>Gammaproteobacteria</taxon>
        <taxon>Alteromonadales</taxon>
        <taxon>Alteromonadaceae</taxon>
        <taxon>Alteromonas/Salinimonas group</taxon>
        <taxon>Alteromonas</taxon>
    </lineage>
</organism>
<dbReference type="AlphaFoldDB" id="F2GCC2"/>
<dbReference type="HOGENOM" id="CLU_2875759_0_0_6"/>
<name>F2GCC2_ALTMD</name>
<keyword evidence="1" id="KW-0812">Transmembrane</keyword>
<evidence type="ECO:0000256" key="1">
    <source>
        <dbReference type="SAM" id="Phobius"/>
    </source>
</evidence>
<keyword evidence="1" id="KW-0472">Membrane</keyword>
<accession>F2GCC2</accession>
<dbReference type="KEGG" id="amc:MADE_1014720"/>
<keyword evidence="1" id="KW-1133">Transmembrane helix</keyword>
<reference evidence="2 3" key="1">
    <citation type="journal article" date="2008" name="ISME J.">
        <title>Comparative genomics of two ecotypes of the marine planktonic copiotroph Alteromonas macleodii suggests alternative lifestyles associated with different kinds of particulate organic matter.</title>
        <authorList>
            <person name="Ivars-Martinez E."/>
            <person name="Martin-Cuadrado A.B."/>
            <person name="D'Auria G."/>
            <person name="Mira A."/>
            <person name="Ferriera S."/>
            <person name="Johnson J."/>
            <person name="Friedman R."/>
            <person name="Rodriguez-Valera F."/>
        </authorList>
    </citation>
    <scope>NUCLEOTIDE SEQUENCE [LARGE SCALE GENOMIC DNA]</scope>
    <source>
        <strain evidence="3">DSM 17117 / CIP 110805 / LMG 28347 / Deep ecotype</strain>
    </source>
</reference>